<dbReference type="RefSeq" id="WP_168922654.1">
    <property type="nucleotide sequence ID" value="NZ_CP051461.1"/>
</dbReference>
<feature type="signal peptide" evidence="1">
    <location>
        <begin position="1"/>
        <end position="20"/>
    </location>
</feature>
<feature type="chain" id="PRO_5026254076" description="Spore coat protein U domain-containing protein" evidence="1">
    <location>
        <begin position="21"/>
        <end position="136"/>
    </location>
</feature>
<organism evidence="2 3">
    <name type="scientific">Polaromonas vacuolata</name>
    <dbReference type="NCBI Taxonomy" id="37448"/>
    <lineage>
        <taxon>Bacteria</taxon>
        <taxon>Pseudomonadati</taxon>
        <taxon>Pseudomonadota</taxon>
        <taxon>Betaproteobacteria</taxon>
        <taxon>Burkholderiales</taxon>
        <taxon>Comamonadaceae</taxon>
        <taxon>Polaromonas</taxon>
    </lineage>
</organism>
<evidence type="ECO:0000313" key="3">
    <source>
        <dbReference type="Proteomes" id="UP000502041"/>
    </source>
</evidence>
<keyword evidence="1" id="KW-0732">Signal</keyword>
<keyword evidence="3" id="KW-1185">Reference proteome</keyword>
<protein>
    <recommendedName>
        <fullName evidence="4">Spore coat protein U domain-containing protein</fullName>
    </recommendedName>
</protein>
<dbReference type="Proteomes" id="UP000502041">
    <property type="component" value="Chromosome"/>
</dbReference>
<evidence type="ECO:0008006" key="4">
    <source>
        <dbReference type="Google" id="ProtNLM"/>
    </source>
</evidence>
<dbReference type="EMBL" id="CP051461">
    <property type="protein sequence ID" value="QJC57089.1"/>
    <property type="molecule type" value="Genomic_DNA"/>
</dbReference>
<dbReference type="AlphaFoldDB" id="A0A6H2HB41"/>
<gene>
    <name evidence="2" type="ORF">HC248_02405</name>
</gene>
<name>A0A6H2HB41_9BURK</name>
<sequence>MRPKLLLGFALTLATASCLAGSASNLLEVQVTLNNTCISSSALFVGSAEVNVRCSGNVFVNIAQIGNLEQGDNSPSRSDQLLATSGTEATSRATYLAQTQTQASSFLGQLGTQRALHIANSARGEFAPPIEMMVTF</sequence>
<proteinExistence type="predicted"/>
<evidence type="ECO:0000313" key="2">
    <source>
        <dbReference type="EMBL" id="QJC57089.1"/>
    </source>
</evidence>
<dbReference type="PROSITE" id="PS51257">
    <property type="entry name" value="PROKAR_LIPOPROTEIN"/>
    <property type="match status" value="1"/>
</dbReference>
<dbReference type="KEGG" id="pvac:HC248_02405"/>
<accession>A0A6H2HB41</accession>
<reference evidence="2 3" key="1">
    <citation type="submission" date="2020-04" db="EMBL/GenBank/DDBJ databases">
        <title>Complete genome of a Psychrophilic, Marine, Gas Vacuolate Bacterium Polaromonas vacuolata KCTC 22033T.</title>
        <authorList>
            <person name="Hwang K."/>
            <person name="Kim K.M."/>
        </authorList>
    </citation>
    <scope>NUCLEOTIDE SEQUENCE [LARGE SCALE GENOMIC DNA]</scope>
    <source>
        <strain evidence="2 3">KCTC 22033</strain>
    </source>
</reference>
<evidence type="ECO:0000256" key="1">
    <source>
        <dbReference type="SAM" id="SignalP"/>
    </source>
</evidence>